<evidence type="ECO:0000313" key="2">
    <source>
        <dbReference type="EMBL" id="CAG7566338.1"/>
    </source>
</evidence>
<dbReference type="AlphaFoldDB" id="A0A8J2JED0"/>
<sequence>MEPLVFGTCDADLAKITAIGVDAWQQGIEIVYSDSSRRGIGPDRVAMQYQPIDGPGSERIIECHVGQDLSEDWMACWYKIPGGDVFTDEGGRCWLPSPPRGEQRLISQSNLDNFVCVAWFDCARPLKSIKVTLCHPQYREGRLPLKGLTFSYSDSTRKPLGPTEFNPPSEETERGSRWCPCELDIRATLEMKIGEHYTHEEWDVKGQYLSRFEVWTGERGIMHGLRFVASDGNESPLWGFPGYESDEEDVPEEQPLVGELKATREGFSPALKVWYDRDFGVMFGERIVAALQVMEIEKGQNDDLAESFSGMTT</sequence>
<gene>
    <name evidence="2" type="ORF">FEQUK3_LOCUS12051</name>
</gene>
<feature type="region of interest" description="Disordered" evidence="1">
    <location>
        <begin position="154"/>
        <end position="173"/>
    </location>
</feature>
<dbReference type="EMBL" id="CAJSTJ010000206">
    <property type="protein sequence ID" value="CAG7566338.1"/>
    <property type="molecule type" value="Genomic_DNA"/>
</dbReference>
<organism evidence="2 3">
    <name type="scientific">Fusarium equiseti</name>
    <name type="common">Fusarium scirpi</name>
    <dbReference type="NCBI Taxonomy" id="61235"/>
    <lineage>
        <taxon>Eukaryota</taxon>
        <taxon>Fungi</taxon>
        <taxon>Dikarya</taxon>
        <taxon>Ascomycota</taxon>
        <taxon>Pezizomycotina</taxon>
        <taxon>Sordariomycetes</taxon>
        <taxon>Hypocreomycetidae</taxon>
        <taxon>Hypocreales</taxon>
        <taxon>Nectriaceae</taxon>
        <taxon>Fusarium</taxon>
        <taxon>Fusarium incarnatum-equiseti species complex</taxon>
    </lineage>
</organism>
<proteinExistence type="predicted"/>
<protein>
    <submittedName>
        <fullName evidence="2">Uncharacterized protein</fullName>
    </submittedName>
</protein>
<name>A0A8J2JED0_FUSEQ</name>
<dbReference type="Proteomes" id="UP000693738">
    <property type="component" value="Unassembled WGS sequence"/>
</dbReference>
<reference evidence="2" key="1">
    <citation type="submission" date="2021-05" db="EMBL/GenBank/DDBJ databases">
        <authorList>
            <person name="Khan N."/>
        </authorList>
    </citation>
    <scope>NUCLEOTIDE SEQUENCE</scope>
</reference>
<evidence type="ECO:0000313" key="3">
    <source>
        <dbReference type="Proteomes" id="UP000693738"/>
    </source>
</evidence>
<comment type="caution">
    <text evidence="2">The sequence shown here is derived from an EMBL/GenBank/DDBJ whole genome shotgun (WGS) entry which is preliminary data.</text>
</comment>
<evidence type="ECO:0000256" key="1">
    <source>
        <dbReference type="SAM" id="MobiDB-lite"/>
    </source>
</evidence>
<accession>A0A8J2JED0</accession>